<protein>
    <recommendedName>
        <fullName evidence="3">DNA2/NAM7 helicase-like C-terminal domain-containing protein</fullName>
    </recommendedName>
</protein>
<dbReference type="Proteomes" id="UP001357485">
    <property type="component" value="Unassembled WGS sequence"/>
</dbReference>
<reference evidence="1 2" key="1">
    <citation type="submission" date="2023-08" db="EMBL/GenBank/DDBJ databases">
        <title>Black Yeasts Isolated from many extreme environments.</title>
        <authorList>
            <person name="Coleine C."/>
            <person name="Stajich J.E."/>
            <person name="Selbmann L."/>
        </authorList>
    </citation>
    <scope>NUCLEOTIDE SEQUENCE [LARGE SCALE GENOMIC DNA]</scope>
    <source>
        <strain evidence="1 2">CCFEE 536</strain>
    </source>
</reference>
<evidence type="ECO:0000313" key="1">
    <source>
        <dbReference type="EMBL" id="KAK5239914.1"/>
    </source>
</evidence>
<comment type="caution">
    <text evidence="1">The sequence shown here is derived from an EMBL/GenBank/DDBJ whole genome shotgun (WGS) entry which is preliminary data.</text>
</comment>
<accession>A0ABR0LSD7</accession>
<feature type="non-terminal residue" evidence="1">
    <location>
        <position position="66"/>
    </location>
</feature>
<sequence length="66" mass="7454">MEPTPHFIQNLGEAEYAVAIYMYMRLLGYSAEKISILCTYAGQRALVMDVLGHRCRGNRLFGMPGK</sequence>
<organism evidence="1 2">
    <name type="scientific">Cryomyces antarcticus</name>
    <dbReference type="NCBI Taxonomy" id="329879"/>
    <lineage>
        <taxon>Eukaryota</taxon>
        <taxon>Fungi</taxon>
        <taxon>Dikarya</taxon>
        <taxon>Ascomycota</taxon>
        <taxon>Pezizomycotina</taxon>
        <taxon>Dothideomycetes</taxon>
        <taxon>Dothideomycetes incertae sedis</taxon>
        <taxon>Cryomyces</taxon>
    </lineage>
</organism>
<keyword evidence="2" id="KW-1185">Reference proteome</keyword>
<gene>
    <name evidence="1" type="ORF">LTR16_011357</name>
</gene>
<dbReference type="EMBL" id="JAVRRA010011699">
    <property type="protein sequence ID" value="KAK5239914.1"/>
    <property type="molecule type" value="Genomic_DNA"/>
</dbReference>
<evidence type="ECO:0000313" key="2">
    <source>
        <dbReference type="Proteomes" id="UP001357485"/>
    </source>
</evidence>
<evidence type="ECO:0008006" key="3">
    <source>
        <dbReference type="Google" id="ProtNLM"/>
    </source>
</evidence>
<proteinExistence type="predicted"/>
<name>A0ABR0LSD7_9PEZI</name>